<accession>B8ILQ8</accession>
<dbReference type="KEGG" id="mno:Mnod_7294"/>
<evidence type="ECO:0000256" key="1">
    <source>
        <dbReference type="SAM" id="Phobius"/>
    </source>
</evidence>
<name>B8ILQ8_METNO</name>
<keyword evidence="1" id="KW-1133">Transmembrane helix</keyword>
<sequence length="34" mass="3537">MILRKILLGVTEIASMGLLAGAVAFWAVALASLH</sequence>
<proteinExistence type="predicted"/>
<dbReference type="STRING" id="460265.Mnod_7294"/>
<keyword evidence="3" id="KW-1185">Reference proteome</keyword>
<organism evidence="2 3">
    <name type="scientific">Methylobacterium nodulans (strain LMG 21967 / CNCM I-2342 / ORS 2060)</name>
    <dbReference type="NCBI Taxonomy" id="460265"/>
    <lineage>
        <taxon>Bacteria</taxon>
        <taxon>Pseudomonadati</taxon>
        <taxon>Pseudomonadota</taxon>
        <taxon>Alphaproteobacteria</taxon>
        <taxon>Hyphomicrobiales</taxon>
        <taxon>Methylobacteriaceae</taxon>
        <taxon>Methylobacterium</taxon>
    </lineage>
</organism>
<feature type="transmembrane region" description="Helical" evidence="1">
    <location>
        <begin position="7"/>
        <end position="29"/>
    </location>
</feature>
<keyword evidence="1" id="KW-0472">Membrane</keyword>
<dbReference type="eggNOG" id="ENOG503004S">
    <property type="taxonomic scope" value="Bacteria"/>
</dbReference>
<evidence type="ECO:0000313" key="2">
    <source>
        <dbReference type="EMBL" id="ACL62033.1"/>
    </source>
</evidence>
<reference evidence="2 3" key="1">
    <citation type="submission" date="2009-01" db="EMBL/GenBank/DDBJ databases">
        <title>Complete sequence of chromosome of Methylobacterium nodulans ORS 2060.</title>
        <authorList>
            <consortium name="US DOE Joint Genome Institute"/>
            <person name="Lucas S."/>
            <person name="Copeland A."/>
            <person name="Lapidus A."/>
            <person name="Glavina del Rio T."/>
            <person name="Dalin E."/>
            <person name="Tice H."/>
            <person name="Bruce D."/>
            <person name="Goodwin L."/>
            <person name="Pitluck S."/>
            <person name="Sims D."/>
            <person name="Brettin T."/>
            <person name="Detter J.C."/>
            <person name="Han C."/>
            <person name="Larimer F."/>
            <person name="Land M."/>
            <person name="Hauser L."/>
            <person name="Kyrpides N."/>
            <person name="Ivanova N."/>
            <person name="Marx C.J."/>
            <person name="Richardson P."/>
        </authorList>
    </citation>
    <scope>NUCLEOTIDE SEQUENCE [LARGE SCALE GENOMIC DNA]</scope>
    <source>
        <strain evidence="3">LMG 21967 / CNCM I-2342 / ORS 2060</strain>
    </source>
</reference>
<keyword evidence="1" id="KW-0812">Transmembrane</keyword>
<evidence type="ECO:0000313" key="3">
    <source>
        <dbReference type="Proteomes" id="UP000008207"/>
    </source>
</evidence>
<dbReference type="HOGENOM" id="CLU_220766_0_0_5"/>
<dbReference type="AlphaFoldDB" id="B8ILQ8"/>
<protein>
    <submittedName>
        <fullName evidence="2">Uncharacterized protein</fullName>
    </submittedName>
</protein>
<dbReference type="EMBL" id="CP001349">
    <property type="protein sequence ID" value="ACL62033.1"/>
    <property type="molecule type" value="Genomic_DNA"/>
</dbReference>
<gene>
    <name evidence="2" type="ordered locus">Mnod_7294</name>
</gene>
<dbReference type="Proteomes" id="UP000008207">
    <property type="component" value="Chromosome"/>
</dbReference>